<dbReference type="AlphaFoldDB" id="A0A8D5JLQ0"/>
<organism evidence="4 5">
    <name type="scientific">Desulfomarina profundi</name>
    <dbReference type="NCBI Taxonomy" id="2772557"/>
    <lineage>
        <taxon>Bacteria</taxon>
        <taxon>Pseudomonadati</taxon>
        <taxon>Thermodesulfobacteriota</taxon>
        <taxon>Desulfobulbia</taxon>
        <taxon>Desulfobulbales</taxon>
        <taxon>Desulfobulbaceae</taxon>
        <taxon>Desulfomarina</taxon>
    </lineage>
</organism>
<accession>A0A8D5JLQ0</accession>
<dbReference type="GO" id="GO:0003676">
    <property type="term" value="F:nucleic acid binding"/>
    <property type="evidence" value="ECO:0007669"/>
    <property type="project" value="InterPro"/>
</dbReference>
<evidence type="ECO:0000259" key="2">
    <source>
        <dbReference type="Pfam" id="PF02272"/>
    </source>
</evidence>
<dbReference type="Proteomes" id="UP000826725">
    <property type="component" value="Chromosome"/>
</dbReference>
<dbReference type="InterPro" id="IPR003156">
    <property type="entry name" value="DHHA1_dom"/>
</dbReference>
<dbReference type="EMBL" id="AP024086">
    <property type="protein sequence ID" value="BCL60787.1"/>
    <property type="molecule type" value="Genomic_DNA"/>
</dbReference>
<dbReference type="PANTHER" id="PTHR30255">
    <property type="entry name" value="SINGLE-STRANDED-DNA-SPECIFIC EXONUCLEASE RECJ"/>
    <property type="match status" value="1"/>
</dbReference>
<dbReference type="Pfam" id="PF02272">
    <property type="entry name" value="DHHA1"/>
    <property type="match status" value="1"/>
</dbReference>
<feature type="domain" description="RecJ OB" evidence="3">
    <location>
        <begin position="134"/>
        <end position="229"/>
    </location>
</feature>
<reference evidence="4" key="1">
    <citation type="submission" date="2020-09" db="EMBL/GenBank/DDBJ databases">
        <title>Desulfogranum mesoprofundum gen. nov., sp. nov., a novel mesophilic, sulfate-reducing chemolithoautotroph isolated from a deep-sea hydrothermal vent chimney in the Suiyo Seamount.</title>
        <authorList>
            <person name="Hashimoto Y."/>
            <person name="Nakagawa S."/>
        </authorList>
    </citation>
    <scope>NUCLEOTIDE SEQUENCE</scope>
    <source>
        <strain evidence="4">KT2</strain>
    </source>
</reference>
<dbReference type="Pfam" id="PF17768">
    <property type="entry name" value="RecJ_OB"/>
    <property type="match status" value="1"/>
</dbReference>
<evidence type="ECO:0000259" key="3">
    <source>
        <dbReference type="Pfam" id="PF17768"/>
    </source>
</evidence>
<name>A0A8D5JLQ0_9BACT</name>
<proteinExistence type="predicted"/>
<gene>
    <name evidence="4" type="ORF">DGMP_14800</name>
</gene>
<dbReference type="GO" id="GO:0016787">
    <property type="term" value="F:hydrolase activity"/>
    <property type="evidence" value="ECO:0007669"/>
    <property type="project" value="UniProtKB-KW"/>
</dbReference>
<keyword evidence="5" id="KW-1185">Reference proteome</keyword>
<evidence type="ECO:0000313" key="5">
    <source>
        <dbReference type="Proteomes" id="UP000826725"/>
    </source>
</evidence>
<dbReference type="InterPro" id="IPR041122">
    <property type="entry name" value="RecJ_OB"/>
</dbReference>
<protein>
    <recommendedName>
        <fullName evidence="6">DHHA1 domain-containing protein</fullName>
    </recommendedName>
</protein>
<dbReference type="PANTHER" id="PTHR30255:SF2">
    <property type="entry name" value="SINGLE-STRANDED-DNA-SPECIFIC EXONUCLEASE RECJ"/>
    <property type="match status" value="1"/>
</dbReference>
<dbReference type="KEGG" id="dbk:DGMP_14800"/>
<evidence type="ECO:0008006" key="6">
    <source>
        <dbReference type="Google" id="ProtNLM"/>
    </source>
</evidence>
<dbReference type="InterPro" id="IPR051673">
    <property type="entry name" value="SSDNA_exonuclease_RecJ"/>
</dbReference>
<evidence type="ECO:0000313" key="4">
    <source>
        <dbReference type="EMBL" id="BCL60787.1"/>
    </source>
</evidence>
<keyword evidence="1" id="KW-0378">Hydrolase</keyword>
<feature type="domain" description="DHHA1" evidence="2">
    <location>
        <begin position="11"/>
        <end position="106"/>
    </location>
</feature>
<evidence type="ECO:0000256" key="1">
    <source>
        <dbReference type="ARBA" id="ARBA00022801"/>
    </source>
</evidence>
<sequence>MEVEQNRCAIVKGDIHLGVAGIVASKLVEHYKVPAVVLGVKEKNDSNQNKTILSGSLRSVDGIDVVSILEKCSHCLIKFGGHDMAAGISLYAKDFNDFKKMFIKELNRSWLLKSHNKVDVTNKIKCTVEELYSGTTLKYLKFLEPFGPGNERPVFIDQNATIHHCRKVGADGVHLQVAIRGKFGNFKGIGFGFGNLLPLLQKNPYGTIIYSPTINRYRGTKSWQIRIIDIIC</sequence>